<keyword evidence="1" id="KW-0812">Transmembrane</keyword>
<evidence type="ECO:0000313" key="3">
    <source>
        <dbReference type="Proteomes" id="UP000432015"/>
    </source>
</evidence>
<sequence length="339" mass="35529">MVITLGKRITPSTRAAWRRRLPAIALGWVAAYGALRIYWESGHMPARSRLSPIETDLVAFTGWASVALCGAAALVLAAFLAPGAARLPRVPRRVLLVAASAVAAALVASGALLLLDVIGGVLPGLGVRFYPLGTLSRAACVGGGLLVGAVARSHARRTRSGCASCGRADTAPGPLARTPAWAFWAAYLSVAGCMVRIAAQAAVGFGDSPMSSGPSAVLFEIGFVLGGTLLPAALVHRFGRVWPRWVPRLAGRGVPRRLVLWPGTAISGAISVYFGLMLAQMVWERLHGRNPFPPQDGMALPETFFWVAVPAYAVWGAGMAVAALAYARRTRAACRSCGR</sequence>
<feature type="transmembrane region" description="Helical" evidence="1">
    <location>
        <begin position="181"/>
        <end position="205"/>
    </location>
</feature>
<feature type="transmembrane region" description="Helical" evidence="1">
    <location>
        <begin position="21"/>
        <end position="39"/>
    </location>
</feature>
<comment type="caution">
    <text evidence="2">The sequence shown here is derived from an EMBL/GenBank/DDBJ whole genome shotgun (WGS) entry which is preliminary data.</text>
</comment>
<protein>
    <submittedName>
        <fullName evidence="2">Uncharacterized protein</fullName>
    </submittedName>
</protein>
<feature type="transmembrane region" description="Helical" evidence="1">
    <location>
        <begin position="303"/>
        <end position="326"/>
    </location>
</feature>
<feature type="transmembrane region" description="Helical" evidence="1">
    <location>
        <begin position="94"/>
        <end position="115"/>
    </location>
</feature>
<dbReference type="RefSeq" id="WP_156216571.1">
    <property type="nucleotide sequence ID" value="NZ_WOFH01000004.1"/>
</dbReference>
<keyword evidence="1" id="KW-1133">Transmembrane helix</keyword>
<dbReference type="EMBL" id="WOFH01000004">
    <property type="protein sequence ID" value="MUN37517.1"/>
    <property type="molecule type" value="Genomic_DNA"/>
</dbReference>
<reference evidence="2 3" key="1">
    <citation type="submission" date="2019-11" db="EMBL/GenBank/DDBJ databases">
        <authorList>
            <person name="Cao P."/>
        </authorList>
    </citation>
    <scope>NUCLEOTIDE SEQUENCE [LARGE SCALE GENOMIC DNA]</scope>
    <source>
        <strain evidence="2 3">NEAU-AAG5</strain>
    </source>
</reference>
<keyword evidence="3" id="KW-1185">Reference proteome</keyword>
<accession>A0A7K1KZK4</accession>
<keyword evidence="1" id="KW-0472">Membrane</keyword>
<dbReference type="Proteomes" id="UP000432015">
    <property type="component" value="Unassembled WGS sequence"/>
</dbReference>
<feature type="transmembrane region" description="Helical" evidence="1">
    <location>
        <begin position="217"/>
        <end position="238"/>
    </location>
</feature>
<feature type="transmembrane region" description="Helical" evidence="1">
    <location>
        <begin position="59"/>
        <end position="82"/>
    </location>
</feature>
<gene>
    <name evidence="2" type="ORF">GNZ18_13010</name>
</gene>
<feature type="transmembrane region" description="Helical" evidence="1">
    <location>
        <begin position="135"/>
        <end position="151"/>
    </location>
</feature>
<feature type="transmembrane region" description="Helical" evidence="1">
    <location>
        <begin position="258"/>
        <end position="283"/>
    </location>
</feature>
<evidence type="ECO:0000313" key="2">
    <source>
        <dbReference type="EMBL" id="MUN37517.1"/>
    </source>
</evidence>
<proteinExistence type="predicted"/>
<dbReference type="AlphaFoldDB" id="A0A7K1KZK4"/>
<organism evidence="2 3">
    <name type="scientific">Actinomadura litoris</name>
    <dbReference type="NCBI Taxonomy" id="2678616"/>
    <lineage>
        <taxon>Bacteria</taxon>
        <taxon>Bacillati</taxon>
        <taxon>Actinomycetota</taxon>
        <taxon>Actinomycetes</taxon>
        <taxon>Streptosporangiales</taxon>
        <taxon>Thermomonosporaceae</taxon>
        <taxon>Actinomadura</taxon>
    </lineage>
</organism>
<evidence type="ECO:0000256" key="1">
    <source>
        <dbReference type="SAM" id="Phobius"/>
    </source>
</evidence>
<name>A0A7K1KZK4_9ACTN</name>